<dbReference type="InterPro" id="IPR006638">
    <property type="entry name" value="Elp3/MiaA/NifB-like_rSAM"/>
</dbReference>
<keyword evidence="4" id="KW-0408">Iron</keyword>
<name>A0A239A4P9_9BACT</name>
<dbReference type="Proteomes" id="UP000198405">
    <property type="component" value="Unassembled WGS sequence"/>
</dbReference>
<keyword evidence="5" id="KW-0411">Iron-sulfur</keyword>
<dbReference type="PROSITE" id="PS51918">
    <property type="entry name" value="RADICAL_SAM"/>
    <property type="match status" value="1"/>
</dbReference>
<dbReference type="Gene3D" id="3.20.20.70">
    <property type="entry name" value="Aldolase class I"/>
    <property type="match status" value="1"/>
</dbReference>
<evidence type="ECO:0000313" key="7">
    <source>
        <dbReference type="EMBL" id="SNR90402.1"/>
    </source>
</evidence>
<dbReference type="Pfam" id="PF04055">
    <property type="entry name" value="Radical_SAM"/>
    <property type="match status" value="1"/>
</dbReference>
<evidence type="ECO:0000259" key="6">
    <source>
        <dbReference type="PROSITE" id="PS51918"/>
    </source>
</evidence>
<dbReference type="UniPathway" id="UPA00078">
    <property type="reaction ID" value="UER00162"/>
</dbReference>
<dbReference type="SFLD" id="SFLDS00029">
    <property type="entry name" value="Radical_SAM"/>
    <property type="match status" value="1"/>
</dbReference>
<dbReference type="PANTHER" id="PTHR43726:SF1">
    <property type="entry name" value="BIOTIN SYNTHASE"/>
    <property type="match status" value="1"/>
</dbReference>
<dbReference type="AlphaFoldDB" id="A0A239A4P9"/>
<accession>A0A239A4P9</accession>
<dbReference type="CDD" id="cd01335">
    <property type="entry name" value="Radical_SAM"/>
    <property type="match status" value="1"/>
</dbReference>
<dbReference type="PANTHER" id="PTHR43726">
    <property type="entry name" value="3-METHYLORNITHINE SYNTHASE"/>
    <property type="match status" value="1"/>
</dbReference>
<organism evidence="7 8">
    <name type="scientific">Desulfurobacterium atlanticum</name>
    <dbReference type="NCBI Taxonomy" id="240169"/>
    <lineage>
        <taxon>Bacteria</taxon>
        <taxon>Pseudomonadati</taxon>
        <taxon>Aquificota</taxon>
        <taxon>Aquificia</taxon>
        <taxon>Desulfurobacteriales</taxon>
        <taxon>Desulfurobacteriaceae</taxon>
        <taxon>Desulfurobacterium</taxon>
    </lineage>
</organism>
<evidence type="ECO:0000256" key="4">
    <source>
        <dbReference type="ARBA" id="ARBA00023004"/>
    </source>
</evidence>
<evidence type="ECO:0000256" key="2">
    <source>
        <dbReference type="ARBA" id="ARBA00022691"/>
    </source>
</evidence>
<dbReference type="NCBIfam" id="TIGR03957">
    <property type="entry name" value="rSAM_HmdB"/>
    <property type="match status" value="1"/>
</dbReference>
<gene>
    <name evidence="7" type="ORF">SAMN06265340_11515</name>
</gene>
<dbReference type="GO" id="GO:0009102">
    <property type="term" value="P:biotin biosynthetic process"/>
    <property type="evidence" value="ECO:0007669"/>
    <property type="project" value="UniProtKB-UniPathway"/>
</dbReference>
<dbReference type="InterPro" id="IPR058240">
    <property type="entry name" value="rSAM_sf"/>
</dbReference>
<dbReference type="GO" id="GO:0046872">
    <property type="term" value="F:metal ion binding"/>
    <property type="evidence" value="ECO:0007669"/>
    <property type="project" value="UniProtKB-KW"/>
</dbReference>
<dbReference type="RefSeq" id="WP_089323635.1">
    <property type="nucleotide sequence ID" value="NZ_FZOB01000015.1"/>
</dbReference>
<keyword evidence="8" id="KW-1185">Reference proteome</keyword>
<dbReference type="InterPro" id="IPR007197">
    <property type="entry name" value="rSAM"/>
</dbReference>
<evidence type="ECO:0000256" key="1">
    <source>
        <dbReference type="ARBA" id="ARBA00001966"/>
    </source>
</evidence>
<reference evidence="8" key="1">
    <citation type="submission" date="2017-06" db="EMBL/GenBank/DDBJ databases">
        <authorList>
            <person name="Varghese N."/>
            <person name="Submissions S."/>
        </authorList>
    </citation>
    <scope>NUCLEOTIDE SEQUENCE [LARGE SCALE GENOMIC DNA]</scope>
    <source>
        <strain evidence="8">DSM 15668</strain>
    </source>
</reference>
<dbReference type="OrthoDB" id="9786826at2"/>
<sequence>MIEITSTIHVSNYCSFICRCAYCGFAVGTSFDGYFFLTEKKRKEIKEAAIFIEKSGIKRVSVSAGYGNFKKVLSALEIIKEFTKLKVLINIGGDLNKERIKLLKITGVDTICCNLETMNKNLFKKLKPDDSLEQRMKVCFLVKESGIELSSGILVGIGESDEDRKIHIQFLKEIEVDEVPVMGFHPYKNTPMEDSPFAPLKLQLKVIKEVKEIIPNLKRLTVPFPTIGKDGVIPAVKSGATNIATVVPKDYPLLIKGVGSPTVGILEEILPILEKEGFETDVRKPLSV</sequence>
<dbReference type="InterPro" id="IPR013785">
    <property type="entry name" value="Aldolase_TIM"/>
</dbReference>
<comment type="cofactor">
    <cofactor evidence="1">
        <name>[4Fe-4S] cluster</name>
        <dbReference type="ChEBI" id="CHEBI:49883"/>
    </cofactor>
</comment>
<keyword evidence="2" id="KW-0949">S-adenosyl-L-methionine</keyword>
<feature type="domain" description="Radical SAM core" evidence="6">
    <location>
        <begin position="1"/>
        <end position="225"/>
    </location>
</feature>
<dbReference type="SFLD" id="SFLDG01060">
    <property type="entry name" value="BATS_domain_containing"/>
    <property type="match status" value="1"/>
</dbReference>
<evidence type="ECO:0000256" key="5">
    <source>
        <dbReference type="ARBA" id="ARBA00023014"/>
    </source>
</evidence>
<dbReference type="InterPro" id="IPR034422">
    <property type="entry name" value="HydE/PylB-like"/>
</dbReference>
<dbReference type="InterPro" id="IPR023858">
    <property type="entry name" value="HcgA-like"/>
</dbReference>
<dbReference type="SMART" id="SM00729">
    <property type="entry name" value="Elp3"/>
    <property type="match status" value="1"/>
</dbReference>
<dbReference type="SUPFAM" id="SSF102114">
    <property type="entry name" value="Radical SAM enzymes"/>
    <property type="match status" value="1"/>
</dbReference>
<dbReference type="GO" id="GO:0051536">
    <property type="term" value="F:iron-sulfur cluster binding"/>
    <property type="evidence" value="ECO:0007669"/>
    <property type="project" value="UniProtKB-KW"/>
</dbReference>
<dbReference type="EMBL" id="FZOB01000015">
    <property type="protein sequence ID" value="SNR90402.1"/>
    <property type="molecule type" value="Genomic_DNA"/>
</dbReference>
<protein>
    <submittedName>
        <fullName evidence="7">Biotin synthase</fullName>
    </submittedName>
</protein>
<proteinExistence type="predicted"/>
<evidence type="ECO:0000256" key="3">
    <source>
        <dbReference type="ARBA" id="ARBA00022723"/>
    </source>
</evidence>
<keyword evidence="3" id="KW-0479">Metal-binding</keyword>
<evidence type="ECO:0000313" key="8">
    <source>
        <dbReference type="Proteomes" id="UP000198405"/>
    </source>
</evidence>
<dbReference type="GO" id="GO:0016740">
    <property type="term" value="F:transferase activity"/>
    <property type="evidence" value="ECO:0007669"/>
    <property type="project" value="TreeGrafter"/>
</dbReference>